<dbReference type="InterPro" id="IPR050334">
    <property type="entry name" value="Molybdenum_import_ModC"/>
</dbReference>
<organism evidence="2 3">
    <name type="scientific">Kribbella orskensis</name>
    <dbReference type="NCBI Taxonomy" id="2512216"/>
    <lineage>
        <taxon>Bacteria</taxon>
        <taxon>Bacillati</taxon>
        <taxon>Actinomycetota</taxon>
        <taxon>Actinomycetes</taxon>
        <taxon>Propionibacteriales</taxon>
        <taxon>Kribbellaceae</taxon>
        <taxon>Kribbella</taxon>
    </lineage>
</organism>
<protein>
    <submittedName>
        <fullName evidence="2">ABC transporter family protein</fullName>
    </submittedName>
</protein>
<dbReference type="SUPFAM" id="SSF52540">
    <property type="entry name" value="P-loop containing nucleoside triphosphate hydrolases"/>
    <property type="match status" value="1"/>
</dbReference>
<dbReference type="PANTHER" id="PTHR43514">
    <property type="entry name" value="ABC TRANSPORTER I FAMILY MEMBER 10"/>
    <property type="match status" value="1"/>
</dbReference>
<name>A0ABY2BM82_9ACTN</name>
<comment type="caution">
    <text evidence="2">The sequence shown here is derived from an EMBL/GenBank/DDBJ whole genome shotgun (WGS) entry which is preliminary data.</text>
</comment>
<evidence type="ECO:0000313" key="2">
    <source>
        <dbReference type="EMBL" id="TCO25537.1"/>
    </source>
</evidence>
<proteinExistence type="predicted"/>
<dbReference type="PANTHER" id="PTHR43514:SF4">
    <property type="entry name" value="ABC TRANSPORTER I FAMILY MEMBER 10"/>
    <property type="match status" value="1"/>
</dbReference>
<accession>A0ABY2BM82</accession>
<feature type="domain" description="ABC transporter" evidence="1">
    <location>
        <begin position="5"/>
        <end position="41"/>
    </location>
</feature>
<sequence length="89" mass="9467">MRNGRQIEVGGRNVSGGGRRRLYIARALATNPAVLLIDEPTKGLDAGTGNHVLMALRRRLPDAVLVLAMHAPPADPDILGCAWSTVSLD</sequence>
<dbReference type="Pfam" id="PF00005">
    <property type="entry name" value="ABC_tran"/>
    <property type="match status" value="1"/>
</dbReference>
<evidence type="ECO:0000313" key="3">
    <source>
        <dbReference type="Proteomes" id="UP000295818"/>
    </source>
</evidence>
<dbReference type="Gene3D" id="3.40.50.300">
    <property type="entry name" value="P-loop containing nucleotide triphosphate hydrolases"/>
    <property type="match status" value="1"/>
</dbReference>
<evidence type="ECO:0000259" key="1">
    <source>
        <dbReference type="Pfam" id="PF00005"/>
    </source>
</evidence>
<reference evidence="2 3" key="1">
    <citation type="journal article" date="2015" name="Stand. Genomic Sci.">
        <title>Genomic Encyclopedia of Bacterial and Archaeal Type Strains, Phase III: the genomes of soil and plant-associated and newly described type strains.</title>
        <authorList>
            <person name="Whitman W.B."/>
            <person name="Woyke T."/>
            <person name="Klenk H.P."/>
            <person name="Zhou Y."/>
            <person name="Lilburn T.G."/>
            <person name="Beck B.J."/>
            <person name="De Vos P."/>
            <person name="Vandamme P."/>
            <person name="Eisen J.A."/>
            <person name="Garrity G."/>
            <person name="Hugenholtz P."/>
            <person name="Kyrpides N.C."/>
        </authorList>
    </citation>
    <scope>NUCLEOTIDE SEQUENCE [LARGE SCALE GENOMIC DNA]</scope>
    <source>
        <strain evidence="2 3">VKM Ac-2538</strain>
    </source>
</reference>
<gene>
    <name evidence="2" type="ORF">EV644_10441</name>
</gene>
<keyword evidence="3" id="KW-1185">Reference proteome</keyword>
<dbReference type="InterPro" id="IPR027417">
    <property type="entry name" value="P-loop_NTPase"/>
</dbReference>
<dbReference type="EMBL" id="SLWM01000004">
    <property type="protein sequence ID" value="TCO25537.1"/>
    <property type="molecule type" value="Genomic_DNA"/>
</dbReference>
<dbReference type="Proteomes" id="UP000295818">
    <property type="component" value="Unassembled WGS sequence"/>
</dbReference>
<dbReference type="InterPro" id="IPR003439">
    <property type="entry name" value="ABC_transporter-like_ATP-bd"/>
</dbReference>